<proteinExistence type="predicted"/>
<evidence type="ECO:0000313" key="1">
    <source>
        <dbReference type="EMBL" id="BFG03564.1"/>
    </source>
</evidence>
<reference evidence="1 2" key="1">
    <citation type="submission" date="2024-02" db="EMBL/GenBank/DDBJ databases">
        <title>A chromosome-level genome assembly of Drosophila madeirensis, a fruit fly species endemic to Madeira island.</title>
        <authorList>
            <person name="Tomihara K."/>
            <person name="Llopart A."/>
            <person name="Yamamoto D."/>
        </authorList>
    </citation>
    <scope>NUCLEOTIDE SEQUENCE [LARGE SCALE GENOMIC DNA]</scope>
    <source>
        <strain evidence="1 2">RF1</strain>
    </source>
</reference>
<organism evidence="1 2">
    <name type="scientific">Drosophila madeirensis</name>
    <name type="common">Fruit fly</name>
    <dbReference type="NCBI Taxonomy" id="30013"/>
    <lineage>
        <taxon>Eukaryota</taxon>
        <taxon>Metazoa</taxon>
        <taxon>Ecdysozoa</taxon>
        <taxon>Arthropoda</taxon>
        <taxon>Hexapoda</taxon>
        <taxon>Insecta</taxon>
        <taxon>Pterygota</taxon>
        <taxon>Neoptera</taxon>
        <taxon>Endopterygota</taxon>
        <taxon>Diptera</taxon>
        <taxon>Brachycera</taxon>
        <taxon>Muscomorpha</taxon>
        <taxon>Ephydroidea</taxon>
        <taxon>Drosophilidae</taxon>
        <taxon>Drosophila</taxon>
        <taxon>Sophophora</taxon>
    </lineage>
</organism>
<protein>
    <submittedName>
        <fullName evidence="1">Uncharacterized protein</fullName>
    </submittedName>
</protein>
<evidence type="ECO:0000313" key="2">
    <source>
        <dbReference type="Proteomes" id="UP001500889"/>
    </source>
</evidence>
<dbReference type="Proteomes" id="UP001500889">
    <property type="component" value="Chromosome E"/>
</dbReference>
<gene>
    <name evidence="1" type="ORF">DMAD_02791</name>
</gene>
<accession>A0AAU9G7R2</accession>
<dbReference type="EMBL" id="AP029267">
    <property type="protein sequence ID" value="BFG03564.1"/>
    <property type="molecule type" value="Genomic_DNA"/>
</dbReference>
<sequence length="93" mass="10428">MCHIAYAKTVLQLPLPLRQLRQRAAKVKIIDHRRILIAVYKPVAGTGSAMERETAYRAGISVDSIWPLAIGHVLQPRDKAKLRNLHLPDLSPT</sequence>
<dbReference type="AlphaFoldDB" id="A0AAU9G7R2"/>
<keyword evidence="2" id="KW-1185">Reference proteome</keyword>
<name>A0AAU9G7R2_DROMD</name>